<dbReference type="Proteomes" id="UP000654257">
    <property type="component" value="Unassembled WGS sequence"/>
</dbReference>
<gene>
    <name evidence="1" type="ORF">GCM10007304_11450</name>
</gene>
<protein>
    <submittedName>
        <fullName evidence="1">Uncharacterized protein</fullName>
    </submittedName>
</protein>
<evidence type="ECO:0000313" key="2">
    <source>
        <dbReference type="Proteomes" id="UP000654257"/>
    </source>
</evidence>
<dbReference type="EMBL" id="BMCU01000001">
    <property type="protein sequence ID" value="GGF99307.1"/>
    <property type="molecule type" value="Genomic_DNA"/>
</dbReference>
<accession>A0A917CUH4</accession>
<dbReference type="InterPro" id="IPR045941">
    <property type="entry name" value="DUF6361"/>
</dbReference>
<name>A0A917CUH4_9NOCA</name>
<reference evidence="1" key="2">
    <citation type="submission" date="2020-09" db="EMBL/GenBank/DDBJ databases">
        <authorList>
            <person name="Sun Q."/>
            <person name="Sedlacek I."/>
        </authorList>
    </citation>
    <scope>NUCLEOTIDE SEQUENCE</scope>
    <source>
        <strain evidence="1">CCM 7905</strain>
    </source>
</reference>
<proteinExistence type="predicted"/>
<sequence>MRELVKMFADTATLDDIGIGGVRDSLADQLFPATSTVHTRARYFLFIPWIHAAAAAKFTGTAVVSKANDRERVFIETMKAAGHTQGLIGRIAGKGVTILPSSIYWSALGKLGIREDSGPRSAWQVSVEAPAGFPSDVESGFTMTPAEAAWLQERILATSPTSYLAHLVTNGLNVDIRDFESPWDHPALESASGTIRATVRHARLFSLAINGAALLYNLLVAEKYDGVKGSDQAGYVEAYRDLLAEWAERTANHATELRSWDVADFWLSVDRGRSTPIPPGTKVFVDEWIAAVTADEATKAASSSHLRRLVATRERANKGEQSRLNNDRALKNWAGASGAGQLVYRWPNVQTLVGDIAEGLGHAAS</sequence>
<evidence type="ECO:0000313" key="1">
    <source>
        <dbReference type="EMBL" id="GGF99307.1"/>
    </source>
</evidence>
<dbReference type="Pfam" id="PF19888">
    <property type="entry name" value="DUF6361"/>
    <property type="match status" value="1"/>
</dbReference>
<keyword evidence="2" id="KW-1185">Reference proteome</keyword>
<dbReference type="AlphaFoldDB" id="A0A917CUH4"/>
<reference evidence="1" key="1">
    <citation type="journal article" date="2014" name="Int. J. Syst. Evol. Microbiol.">
        <title>Complete genome sequence of Corynebacterium casei LMG S-19264T (=DSM 44701T), isolated from a smear-ripened cheese.</title>
        <authorList>
            <consortium name="US DOE Joint Genome Institute (JGI-PGF)"/>
            <person name="Walter F."/>
            <person name="Albersmeier A."/>
            <person name="Kalinowski J."/>
            <person name="Ruckert C."/>
        </authorList>
    </citation>
    <scope>NUCLEOTIDE SEQUENCE</scope>
    <source>
        <strain evidence="1">CCM 7905</strain>
    </source>
</reference>
<comment type="caution">
    <text evidence="1">The sequence shown here is derived from an EMBL/GenBank/DDBJ whole genome shotgun (WGS) entry which is preliminary data.</text>
</comment>
<organism evidence="1 2">
    <name type="scientific">Rhodococcoides trifolii</name>
    <dbReference type="NCBI Taxonomy" id="908250"/>
    <lineage>
        <taxon>Bacteria</taxon>
        <taxon>Bacillati</taxon>
        <taxon>Actinomycetota</taxon>
        <taxon>Actinomycetes</taxon>
        <taxon>Mycobacteriales</taxon>
        <taxon>Nocardiaceae</taxon>
        <taxon>Rhodococcoides</taxon>
    </lineage>
</organism>